<feature type="transmembrane region" description="Helical" evidence="10">
    <location>
        <begin position="242"/>
        <end position="267"/>
    </location>
</feature>
<comment type="catalytic activity">
    <reaction evidence="9">
        <text>a ubiquinone + NADH + 5 H(+)(in) = a ubiquinol + NAD(+) + 4 H(+)(out)</text>
        <dbReference type="Rhea" id="RHEA:29091"/>
        <dbReference type="Rhea" id="RHEA-COMP:9565"/>
        <dbReference type="Rhea" id="RHEA-COMP:9566"/>
        <dbReference type="ChEBI" id="CHEBI:15378"/>
        <dbReference type="ChEBI" id="CHEBI:16389"/>
        <dbReference type="ChEBI" id="CHEBI:17976"/>
        <dbReference type="ChEBI" id="CHEBI:57540"/>
        <dbReference type="ChEBI" id="CHEBI:57945"/>
        <dbReference type="EC" id="7.1.1.2"/>
    </reaction>
</comment>
<evidence type="ECO:0000256" key="2">
    <source>
        <dbReference type="ARBA" id="ARBA00007012"/>
    </source>
</evidence>
<feature type="transmembrane region" description="Helical" evidence="10">
    <location>
        <begin position="307"/>
        <end position="331"/>
    </location>
</feature>
<reference evidence="13" key="1">
    <citation type="submission" date="2013-04" db="EMBL/GenBank/DDBJ databases">
        <authorList>
            <person name="Hegedusova E."/>
            <person name="Brejova B."/>
            <person name="Nosek J."/>
        </authorList>
    </citation>
    <scope>NUCLEOTIDE SEQUENCE</scope>
    <source>
        <strain evidence="13">NCAIM Y.01608</strain>
    </source>
</reference>
<evidence type="ECO:0000256" key="11">
    <source>
        <dbReference type="SAM" id="SignalP"/>
    </source>
</evidence>
<dbReference type="Pfam" id="PF00361">
    <property type="entry name" value="Proton_antipo_M"/>
    <property type="match status" value="1"/>
</dbReference>
<feature type="transmembrane region" description="Helical" evidence="10">
    <location>
        <begin position="392"/>
        <end position="413"/>
    </location>
</feature>
<sequence>MITLTLLFTIVLTTFTNTNMESIKTTSRLLILSLIYTIILNLMDYNIIIGDQIYYIYNGLLTINSLNYIITLLILIISIYYISIIANNITNIKYYDNLIYKNKLLIIIINFNTLGLILLTQINDIILLFIIIELQSYSLYIITSLFNKSINTLKAGLLYFIVGSIGSLIILDSTISIYDETGLTNIQYIISLFYPNTFTEFEFNQLLGAPWFFIIIGIFIKLGLAPFFNYSIIIYTLTPTIITYYISLLPKLSLLTIFNIFIYFLYSPNYIQYINYINILLVLSLFIGSIGGLNVIKIKTLLAYSSLLNITYIIISLINFNYYSILTFFYYITQYSIIHLLIFNIILILPIYININILPNSNNNNNSNFIILSKYSPIEFISQFNYLINSKAIFLAISFTIALFSLIGIPPIIGYYGKLLILINTIYNNNILFAILIIIVSSISILYYSNIIKTIWFNININLNSNSNSKSKIELLELNNITYIISILTLISVFNFIEYNNILRGIYIILYN</sequence>
<keyword evidence="5 10" id="KW-0812">Transmembrane</keyword>
<feature type="transmembrane region" description="Helical" evidence="10">
    <location>
        <begin position="125"/>
        <end position="146"/>
    </location>
</feature>
<feature type="domain" description="NADH:quinone oxidoreductase/Mrp antiporter transmembrane" evidence="12">
    <location>
        <begin position="123"/>
        <end position="442"/>
    </location>
</feature>
<dbReference type="GO" id="GO:0008137">
    <property type="term" value="F:NADH dehydrogenase (ubiquinone) activity"/>
    <property type="evidence" value="ECO:0007669"/>
    <property type="project" value="UniProtKB-EC"/>
</dbReference>
<keyword evidence="11" id="KW-0732">Signal</keyword>
<evidence type="ECO:0000256" key="3">
    <source>
        <dbReference type="ARBA" id="ARBA00012944"/>
    </source>
</evidence>
<comment type="subcellular location">
    <subcellularLocation>
        <location evidence="1">Membrane</location>
        <topology evidence="1">Multi-pass membrane protein</topology>
    </subcellularLocation>
</comment>
<keyword evidence="13" id="KW-0496">Mitochondrion</keyword>
<evidence type="ECO:0000256" key="7">
    <source>
        <dbReference type="ARBA" id="ARBA00023136"/>
    </source>
</evidence>
<evidence type="ECO:0000256" key="4">
    <source>
        <dbReference type="ARBA" id="ARBA00021008"/>
    </source>
</evidence>
<evidence type="ECO:0000256" key="1">
    <source>
        <dbReference type="ARBA" id="ARBA00004141"/>
    </source>
</evidence>
<feature type="transmembrane region" description="Helical" evidence="10">
    <location>
        <begin position="158"/>
        <end position="178"/>
    </location>
</feature>
<dbReference type="InterPro" id="IPR001750">
    <property type="entry name" value="ND/Mrp_TM"/>
</dbReference>
<feature type="chain" id="PRO_5004532971" description="NADH-ubiquinone oxidoreductase chain 2" evidence="11">
    <location>
        <begin position="21"/>
        <end position="512"/>
    </location>
</feature>
<proteinExistence type="inferred from homology"/>
<feature type="transmembrane region" description="Helical" evidence="10">
    <location>
        <begin position="211"/>
        <end position="230"/>
    </location>
</feature>
<dbReference type="EMBL" id="KC993173">
    <property type="protein sequence ID" value="AGS44023.1"/>
    <property type="molecule type" value="Genomic_DNA"/>
</dbReference>
<evidence type="ECO:0000256" key="9">
    <source>
        <dbReference type="ARBA" id="ARBA00049551"/>
    </source>
</evidence>
<feature type="transmembrane region" description="Helical" evidence="10">
    <location>
        <begin position="478"/>
        <end position="497"/>
    </location>
</feature>
<feature type="transmembrane region" description="Helical" evidence="10">
    <location>
        <begin position="273"/>
        <end position="295"/>
    </location>
</feature>
<feature type="signal peptide" evidence="11">
    <location>
        <begin position="1"/>
        <end position="20"/>
    </location>
</feature>
<gene>
    <name evidence="13" type="primary">nad2</name>
</gene>
<comment type="similarity">
    <text evidence="2">Belongs to the complex I subunit 2 family.</text>
</comment>
<feature type="transmembrane region" description="Helical" evidence="10">
    <location>
        <begin position="433"/>
        <end position="457"/>
    </location>
</feature>
<evidence type="ECO:0000259" key="12">
    <source>
        <dbReference type="Pfam" id="PF00361"/>
    </source>
</evidence>
<organism evidence="13">
    <name type="scientific">Ogataea polymorpha</name>
    <dbReference type="NCBI Taxonomy" id="460523"/>
    <lineage>
        <taxon>Eukaryota</taxon>
        <taxon>Fungi</taxon>
        <taxon>Dikarya</taxon>
        <taxon>Ascomycota</taxon>
        <taxon>Saccharomycotina</taxon>
        <taxon>Pichiomycetes</taxon>
        <taxon>Pichiales</taxon>
        <taxon>Pichiaceae</taxon>
        <taxon>Ogataea</taxon>
    </lineage>
</organism>
<evidence type="ECO:0000313" key="13">
    <source>
        <dbReference type="EMBL" id="AGS44023.1"/>
    </source>
</evidence>
<evidence type="ECO:0000256" key="6">
    <source>
        <dbReference type="ARBA" id="ARBA00022989"/>
    </source>
</evidence>
<feature type="transmembrane region" description="Helical" evidence="10">
    <location>
        <begin position="337"/>
        <end position="355"/>
    </location>
</feature>
<evidence type="ECO:0000256" key="8">
    <source>
        <dbReference type="ARBA" id="ARBA00031028"/>
    </source>
</evidence>
<evidence type="ECO:0000256" key="5">
    <source>
        <dbReference type="ARBA" id="ARBA00022692"/>
    </source>
</evidence>
<geneLocation type="mitochondrion" evidence="13"/>
<evidence type="ECO:0000256" key="10">
    <source>
        <dbReference type="SAM" id="Phobius"/>
    </source>
</evidence>
<feature type="transmembrane region" description="Helical" evidence="10">
    <location>
        <begin position="29"/>
        <end position="48"/>
    </location>
</feature>
<dbReference type="AlphaFoldDB" id="S5U3N2"/>
<name>S5U3N2_9ASCO</name>
<feature type="transmembrane region" description="Helical" evidence="10">
    <location>
        <begin position="68"/>
        <end position="90"/>
    </location>
</feature>
<dbReference type="GO" id="GO:0016020">
    <property type="term" value="C:membrane"/>
    <property type="evidence" value="ECO:0007669"/>
    <property type="project" value="UniProtKB-SubCell"/>
</dbReference>
<keyword evidence="6 10" id="KW-1133">Transmembrane helix</keyword>
<accession>S5U3N2</accession>
<dbReference type="EC" id="7.1.1.2" evidence="3"/>
<protein>
    <recommendedName>
        <fullName evidence="4">NADH-ubiquinone oxidoreductase chain 2</fullName>
        <ecNumber evidence="3">7.1.1.2</ecNumber>
    </recommendedName>
    <alternativeName>
        <fullName evidence="8">NADH dehydrogenase subunit 2</fullName>
    </alternativeName>
</protein>
<dbReference type="PANTHER" id="PTHR22773">
    <property type="entry name" value="NADH DEHYDROGENASE"/>
    <property type="match status" value="1"/>
</dbReference>
<feature type="transmembrane region" description="Helical" evidence="10">
    <location>
        <begin position="102"/>
        <end position="119"/>
    </location>
</feature>
<keyword evidence="7 10" id="KW-0472">Membrane</keyword>